<evidence type="ECO:0000256" key="1">
    <source>
        <dbReference type="SAM" id="SignalP"/>
    </source>
</evidence>
<protein>
    <recommendedName>
        <fullName evidence="4">Lipoprotein</fullName>
    </recommendedName>
</protein>
<name>A0A6J5DMV1_9BURK</name>
<organism evidence="2 3">
    <name type="scientific">Paraburkholderia solisilvae</name>
    <dbReference type="NCBI Taxonomy" id="624376"/>
    <lineage>
        <taxon>Bacteria</taxon>
        <taxon>Pseudomonadati</taxon>
        <taxon>Pseudomonadota</taxon>
        <taxon>Betaproteobacteria</taxon>
        <taxon>Burkholderiales</taxon>
        <taxon>Burkholderiaceae</taxon>
        <taxon>Paraburkholderia</taxon>
    </lineage>
</organism>
<sequence length="405" mass="40850">MKKLLAMLTFVLALAGCGGGGGSNVASNQFASSNQASNTVNVTVDHTFGLVNAPYVTVTICAPGTSNCATIDHVLVDTGSVGLRLVRSAVPSSLGLVNVKDAAQGNTLAECVEFGAGIAWGPISTVDLKIAGETASSLPIQIVDHSFASIPADCANAGPAMDANGATSFGANGLIGVDVLRQDCQTSCLVAAASIYYDCAGSNCTGVGVPQAQQVPNPITLFATDNNGVTLSFPAIGAGGQGSASGTMTFGVNTQSNNILPASAQQITTTVFGEVTASFNGLPMAGIVDSGSGAYFFVDPSISQCPSSFSNQPWFCPSDPTTISASLQSVSGTTLGVSFTLFNAISELGNGSNAAHAGIGQNIALFGEGELDLAMPFFYGKSITMGIQGNDDFSEGTPPFFAIQS</sequence>
<proteinExistence type="predicted"/>
<keyword evidence="3" id="KW-1185">Reference proteome</keyword>
<dbReference type="RefSeq" id="WP_175110636.1">
    <property type="nucleotide sequence ID" value="NZ_CADIKF010000011.1"/>
</dbReference>
<dbReference type="EMBL" id="CADIKF010000011">
    <property type="protein sequence ID" value="CAB3754146.1"/>
    <property type="molecule type" value="Genomic_DNA"/>
</dbReference>
<gene>
    <name evidence="2" type="ORF">LMG29739_01906</name>
</gene>
<feature type="signal peptide" evidence="1">
    <location>
        <begin position="1"/>
        <end position="15"/>
    </location>
</feature>
<evidence type="ECO:0008006" key="4">
    <source>
        <dbReference type="Google" id="ProtNLM"/>
    </source>
</evidence>
<dbReference type="AlphaFoldDB" id="A0A6J5DMV1"/>
<dbReference type="Pfam" id="PF11925">
    <property type="entry name" value="DUF3443"/>
    <property type="match status" value="1"/>
</dbReference>
<feature type="chain" id="PRO_5026667000" description="Lipoprotein" evidence="1">
    <location>
        <begin position="16"/>
        <end position="405"/>
    </location>
</feature>
<dbReference type="InterPro" id="IPR021847">
    <property type="entry name" value="DUF3443"/>
</dbReference>
<reference evidence="2 3" key="1">
    <citation type="submission" date="2020-04" db="EMBL/GenBank/DDBJ databases">
        <authorList>
            <person name="De Canck E."/>
        </authorList>
    </citation>
    <scope>NUCLEOTIDE SEQUENCE [LARGE SCALE GENOMIC DNA]</scope>
    <source>
        <strain evidence="2 3">LMG 29739</strain>
    </source>
</reference>
<dbReference type="Proteomes" id="UP000494329">
    <property type="component" value="Unassembled WGS sequence"/>
</dbReference>
<evidence type="ECO:0000313" key="2">
    <source>
        <dbReference type="EMBL" id="CAB3754146.1"/>
    </source>
</evidence>
<accession>A0A6J5DMV1</accession>
<dbReference type="PROSITE" id="PS51257">
    <property type="entry name" value="PROKAR_LIPOPROTEIN"/>
    <property type="match status" value="1"/>
</dbReference>
<evidence type="ECO:0000313" key="3">
    <source>
        <dbReference type="Proteomes" id="UP000494329"/>
    </source>
</evidence>
<keyword evidence="1" id="KW-0732">Signal</keyword>